<evidence type="ECO:0000256" key="1">
    <source>
        <dbReference type="ARBA" id="ARBA00022490"/>
    </source>
</evidence>
<dbReference type="GO" id="GO:0042026">
    <property type="term" value="P:protein refolding"/>
    <property type="evidence" value="ECO:0007669"/>
    <property type="project" value="TreeGrafter"/>
</dbReference>
<keyword evidence="7" id="KW-1185">Reference proteome</keyword>
<dbReference type="SUPFAM" id="SSF118352">
    <property type="entry name" value="HSP33 redox switch-like"/>
    <property type="match status" value="1"/>
</dbReference>
<dbReference type="InterPro" id="IPR000397">
    <property type="entry name" value="Heat_shock_Hsp33"/>
</dbReference>
<keyword evidence="3" id="KW-1015">Disulfide bond</keyword>
<evidence type="ECO:0000256" key="5">
    <source>
        <dbReference type="ARBA" id="ARBA00023284"/>
    </source>
</evidence>
<keyword evidence="1" id="KW-0963">Cytoplasm</keyword>
<dbReference type="Gene3D" id="3.55.30.10">
    <property type="entry name" value="Hsp33 domain"/>
    <property type="match status" value="1"/>
</dbReference>
<dbReference type="InterPro" id="IPR016153">
    <property type="entry name" value="Heat_shock_Hsp33_N"/>
</dbReference>
<dbReference type="Gene3D" id="3.90.1280.10">
    <property type="entry name" value="HSP33 redox switch-like"/>
    <property type="match status" value="1"/>
</dbReference>
<dbReference type="GO" id="GO:0051082">
    <property type="term" value="F:unfolded protein binding"/>
    <property type="evidence" value="ECO:0007669"/>
    <property type="project" value="InterPro"/>
</dbReference>
<dbReference type="AlphaFoldDB" id="A0AAW3ZIL5"/>
<dbReference type="PANTHER" id="PTHR30111:SF1">
    <property type="entry name" value="33 KDA CHAPERONIN"/>
    <property type="match status" value="1"/>
</dbReference>
<dbReference type="RefSeq" id="WP_192028334.1">
    <property type="nucleotide sequence ID" value="NZ_JACYTR010000006.1"/>
</dbReference>
<comment type="caution">
    <text evidence="6">The sequence shown here is derived from an EMBL/GenBank/DDBJ whole genome shotgun (WGS) entry which is preliminary data.</text>
</comment>
<dbReference type="SUPFAM" id="SSF64397">
    <property type="entry name" value="Hsp33 domain"/>
    <property type="match status" value="1"/>
</dbReference>
<name>A0AAW3ZIL5_9GAMM</name>
<evidence type="ECO:0000256" key="3">
    <source>
        <dbReference type="ARBA" id="ARBA00023157"/>
    </source>
</evidence>
<protein>
    <submittedName>
        <fullName evidence="6">Hsp33 family molecular chaperone HslO</fullName>
    </submittedName>
</protein>
<evidence type="ECO:0000313" key="6">
    <source>
        <dbReference type="EMBL" id="MBD8524982.1"/>
    </source>
</evidence>
<evidence type="ECO:0000313" key="7">
    <source>
        <dbReference type="Proteomes" id="UP000613768"/>
    </source>
</evidence>
<accession>A0AAW3ZIL5</accession>
<dbReference type="GO" id="GO:0005737">
    <property type="term" value="C:cytoplasm"/>
    <property type="evidence" value="ECO:0007669"/>
    <property type="project" value="InterPro"/>
</dbReference>
<keyword evidence="2" id="KW-0862">Zinc</keyword>
<keyword evidence="4" id="KW-0143">Chaperone</keyword>
<dbReference type="InterPro" id="IPR016154">
    <property type="entry name" value="Heat_shock_Hsp33_C"/>
</dbReference>
<dbReference type="EMBL" id="JACYTR010000006">
    <property type="protein sequence ID" value="MBD8524982.1"/>
    <property type="molecule type" value="Genomic_DNA"/>
</dbReference>
<proteinExistence type="predicted"/>
<evidence type="ECO:0000256" key="4">
    <source>
        <dbReference type="ARBA" id="ARBA00023186"/>
    </source>
</evidence>
<dbReference type="Pfam" id="PF01430">
    <property type="entry name" value="HSP33"/>
    <property type="match status" value="1"/>
</dbReference>
<dbReference type="InterPro" id="IPR023212">
    <property type="entry name" value="Hsp33_helix_hairpin_bin_dom_sf"/>
</dbReference>
<dbReference type="PIRSF" id="PIRSF005261">
    <property type="entry name" value="Heat_shock_Hsp33"/>
    <property type="match status" value="1"/>
</dbReference>
<dbReference type="GO" id="GO:0044183">
    <property type="term" value="F:protein folding chaperone"/>
    <property type="evidence" value="ECO:0007669"/>
    <property type="project" value="TreeGrafter"/>
</dbReference>
<keyword evidence="5" id="KW-0676">Redox-active center</keyword>
<sequence length="296" mass="32838">MSLSNDCLTRFLLNASGVRGVIVSLDDSWQQVRQREDYSRSLAALLGQALAAAPLLTGHVKANSRLSLHLKGSESLRTLFAECQNGQDVRGIAIWEPPLPDPLSLANLGSDAMMAVTIESAATAHDEPRRYQGLVALNHHRLDHALEAYFQQSEQLPTRLILAADEQRARGLMLQRLPDADGDQEDWLRSQALFDTLGSSELLNTEVETLLHRLFHEESPELLSSQPLQFQCSCSRERVTGMLQALGRSAAEEAMQDDPSIQVQCEFCGQRYQFDRVDIDQLFADKPSSPGSGRIN</sequence>
<dbReference type="CDD" id="cd00498">
    <property type="entry name" value="Hsp33"/>
    <property type="match status" value="1"/>
</dbReference>
<reference evidence="6 7" key="1">
    <citation type="submission" date="2020-09" db="EMBL/GenBank/DDBJ databases">
        <title>Pseudoxanthomonas sp. CAU 1598 isolated from sand of Yaerae Beach.</title>
        <authorList>
            <person name="Kim W."/>
        </authorList>
    </citation>
    <scope>NUCLEOTIDE SEQUENCE [LARGE SCALE GENOMIC DNA]</scope>
    <source>
        <strain evidence="6 7">CAU 1598</strain>
    </source>
</reference>
<dbReference type="Gene3D" id="1.10.287.480">
    <property type="entry name" value="helix hairpin bin"/>
    <property type="match status" value="1"/>
</dbReference>
<dbReference type="Proteomes" id="UP000613768">
    <property type="component" value="Unassembled WGS sequence"/>
</dbReference>
<gene>
    <name evidence="6" type="ORF">IFO71_04430</name>
</gene>
<organism evidence="6 7">
    <name type="scientific">Pseudomarimonas arenosa</name>
    <dbReference type="NCBI Taxonomy" id="2774145"/>
    <lineage>
        <taxon>Bacteria</taxon>
        <taxon>Pseudomonadati</taxon>
        <taxon>Pseudomonadota</taxon>
        <taxon>Gammaproteobacteria</taxon>
        <taxon>Lysobacterales</taxon>
        <taxon>Lysobacteraceae</taxon>
        <taxon>Pseudomarimonas</taxon>
    </lineage>
</organism>
<evidence type="ECO:0000256" key="2">
    <source>
        <dbReference type="ARBA" id="ARBA00022833"/>
    </source>
</evidence>
<dbReference type="PANTHER" id="PTHR30111">
    <property type="entry name" value="33 KDA CHAPERONIN"/>
    <property type="match status" value="1"/>
</dbReference>